<name>A0A7X0JP78_9HYPH</name>
<dbReference type="EMBL" id="JACHBU010000009">
    <property type="protein sequence ID" value="MBB6510609.1"/>
    <property type="molecule type" value="Genomic_DNA"/>
</dbReference>
<reference evidence="1 2" key="1">
    <citation type="submission" date="2020-08" db="EMBL/GenBank/DDBJ databases">
        <title>The Agave Microbiome: Exploring the role of microbial communities in plant adaptations to desert environments.</title>
        <authorList>
            <person name="Partida-Martinez L.P."/>
        </authorList>
    </citation>
    <scope>NUCLEOTIDE SEQUENCE [LARGE SCALE GENOMIC DNA]</scope>
    <source>
        <strain evidence="1 2">AS3.12</strain>
    </source>
</reference>
<organism evidence="1 2">
    <name type="scientific">Rhizobium soli</name>
    <dbReference type="NCBI Taxonomy" id="424798"/>
    <lineage>
        <taxon>Bacteria</taxon>
        <taxon>Pseudomonadati</taxon>
        <taxon>Pseudomonadota</taxon>
        <taxon>Alphaproteobacteria</taxon>
        <taxon>Hyphomicrobiales</taxon>
        <taxon>Rhizobiaceae</taxon>
        <taxon>Rhizobium/Agrobacterium group</taxon>
        <taxon>Rhizobium</taxon>
    </lineage>
</organism>
<protein>
    <submittedName>
        <fullName evidence="1">Uncharacterized protein</fullName>
    </submittedName>
</protein>
<proteinExistence type="predicted"/>
<accession>A0A7X0JP78</accession>
<dbReference type="Proteomes" id="UP000585437">
    <property type="component" value="Unassembled WGS sequence"/>
</dbReference>
<sequence length="76" mass="8585">MATALLTNQRKVAPEDDCWPHGILGHPKEIEDDTVTTYERASRHQETILQSRAFFLKAYREELRGLGGEEQVICGG</sequence>
<evidence type="ECO:0000313" key="1">
    <source>
        <dbReference type="EMBL" id="MBB6510609.1"/>
    </source>
</evidence>
<gene>
    <name evidence="1" type="ORF">F4695_004000</name>
</gene>
<evidence type="ECO:0000313" key="2">
    <source>
        <dbReference type="Proteomes" id="UP000585437"/>
    </source>
</evidence>
<keyword evidence="2" id="KW-1185">Reference proteome</keyword>
<dbReference type="AlphaFoldDB" id="A0A7X0JP78"/>
<comment type="caution">
    <text evidence="1">The sequence shown here is derived from an EMBL/GenBank/DDBJ whole genome shotgun (WGS) entry which is preliminary data.</text>
</comment>